<keyword evidence="3" id="KW-1185">Reference proteome</keyword>
<evidence type="ECO:0000313" key="2">
    <source>
        <dbReference type="EMBL" id="OAE21488.1"/>
    </source>
</evidence>
<dbReference type="EMBL" id="LVLJ01003422">
    <property type="protein sequence ID" value="OAE21488.1"/>
    <property type="molecule type" value="Genomic_DNA"/>
</dbReference>
<feature type="compositionally biased region" description="Polar residues" evidence="1">
    <location>
        <begin position="75"/>
        <end position="89"/>
    </location>
</feature>
<feature type="region of interest" description="Disordered" evidence="1">
    <location>
        <begin position="51"/>
        <end position="97"/>
    </location>
</feature>
<accession>A0A176VKJ4</accession>
<evidence type="ECO:0000313" key="3">
    <source>
        <dbReference type="Proteomes" id="UP000077202"/>
    </source>
</evidence>
<name>A0A176VKJ4_MARPO</name>
<reference evidence="2" key="1">
    <citation type="submission" date="2016-03" db="EMBL/GenBank/DDBJ databases">
        <title>Mechanisms controlling the formation of the plant cell surface in tip-growing cells are functionally conserved among land plants.</title>
        <authorList>
            <person name="Honkanen S."/>
            <person name="Jones V.A."/>
            <person name="Morieri G."/>
            <person name="Champion C."/>
            <person name="Hetherington A.J."/>
            <person name="Kelly S."/>
            <person name="Saint-Marcoux D."/>
            <person name="Proust H."/>
            <person name="Prescott H."/>
            <person name="Dolan L."/>
        </authorList>
    </citation>
    <scope>NUCLEOTIDE SEQUENCE [LARGE SCALE GENOMIC DNA]</scope>
    <source>
        <tissue evidence="2">Whole gametophyte</tissue>
    </source>
</reference>
<feature type="compositionally biased region" description="Polar residues" evidence="1">
    <location>
        <begin position="51"/>
        <end position="67"/>
    </location>
</feature>
<protein>
    <submittedName>
        <fullName evidence="2">Uncharacterized protein</fullName>
    </submittedName>
</protein>
<evidence type="ECO:0000256" key="1">
    <source>
        <dbReference type="SAM" id="MobiDB-lite"/>
    </source>
</evidence>
<sequence length="131" mass="13837">MKQFDDCVEDSDEFMRSGFRLTHGDAIGSKFPAYHHDDVDTNEVVSGVATSEGASMSTSEVTRNGTNGAAGESTKIGTSGLTNGAASEDTNSDTRSIDVGSLSGVIGDVPSFSQVVEFFKRLKNNYQGVKT</sequence>
<organism evidence="2 3">
    <name type="scientific">Marchantia polymorpha subsp. ruderalis</name>
    <dbReference type="NCBI Taxonomy" id="1480154"/>
    <lineage>
        <taxon>Eukaryota</taxon>
        <taxon>Viridiplantae</taxon>
        <taxon>Streptophyta</taxon>
        <taxon>Embryophyta</taxon>
        <taxon>Marchantiophyta</taxon>
        <taxon>Marchantiopsida</taxon>
        <taxon>Marchantiidae</taxon>
        <taxon>Marchantiales</taxon>
        <taxon>Marchantiaceae</taxon>
        <taxon>Marchantia</taxon>
    </lineage>
</organism>
<dbReference type="Proteomes" id="UP000077202">
    <property type="component" value="Unassembled WGS sequence"/>
</dbReference>
<comment type="caution">
    <text evidence="2">The sequence shown here is derived from an EMBL/GenBank/DDBJ whole genome shotgun (WGS) entry which is preliminary data.</text>
</comment>
<proteinExistence type="predicted"/>
<gene>
    <name evidence="2" type="ORF">AXG93_2116s1020</name>
</gene>
<dbReference type="AlphaFoldDB" id="A0A176VKJ4"/>